<name>K0IGH9_NITGG</name>
<dbReference type="Gene3D" id="3.40.30.10">
    <property type="entry name" value="Glutaredoxin"/>
    <property type="match status" value="1"/>
</dbReference>
<dbReference type="BioCyc" id="CNIT1237085:G1324-1976-MONOMER"/>
<dbReference type="InterPro" id="IPR012336">
    <property type="entry name" value="Thioredoxin-like_fold"/>
</dbReference>
<keyword evidence="4" id="KW-0560">Oxidoreductase</keyword>
<dbReference type="Pfam" id="PF13462">
    <property type="entry name" value="Thioredoxin_4"/>
    <property type="match status" value="1"/>
</dbReference>
<evidence type="ECO:0000313" key="9">
    <source>
        <dbReference type="EMBL" id="AFU58910.1"/>
    </source>
</evidence>
<sequence>MSYRRSQNTATKKVIIAAAGGVAALAMLTVVFMYSNSSESKQTTGYSEVQGLSIATSTDKSALSTSNIKGEGSPLLGNPSAPITLVEFGDFQCPNCGRFARVTEPQIKEAYIDTGKINMVFRHFPVIGPDSVTAAMASQCANEQGKFWEFHDALYNNQGAENSGWANANNMKAFASKIGLDREKFDSCLDGGKYKGFVESDFNFARDYGLRGTPSFLIINGDGSNPEVLTGAYPFATFKATIDKRVG</sequence>
<feature type="transmembrane region" description="Helical" evidence="7">
    <location>
        <begin position="14"/>
        <end position="34"/>
    </location>
</feature>
<comment type="similarity">
    <text evidence="2">Belongs to the glutaredoxin family.</text>
</comment>
<dbReference type="RefSeq" id="WP_015019446.1">
    <property type="nucleotide sequence ID" value="NC_018719.1"/>
</dbReference>
<accession>K0IGH9</accession>
<keyword evidence="10" id="KW-1185">Reference proteome</keyword>
<dbReference type="InterPro" id="IPR036249">
    <property type="entry name" value="Thioredoxin-like_sf"/>
</dbReference>
<dbReference type="GO" id="GO:0016491">
    <property type="term" value="F:oxidoreductase activity"/>
    <property type="evidence" value="ECO:0007669"/>
    <property type="project" value="UniProtKB-KW"/>
</dbReference>
<keyword evidence="6" id="KW-0676">Redox-active center</keyword>
<dbReference type="HOGENOM" id="CLU_000288_47_1_2"/>
<protein>
    <submittedName>
        <fullName evidence="9">Putative DSBA oxidoreductase</fullName>
    </submittedName>
</protein>
<dbReference type="EMBL" id="CP002408">
    <property type="protein sequence ID" value="AFU58910.1"/>
    <property type="molecule type" value="Genomic_DNA"/>
</dbReference>
<dbReference type="InParanoid" id="K0IGH9"/>
<evidence type="ECO:0000256" key="1">
    <source>
        <dbReference type="ARBA" id="ARBA00005791"/>
    </source>
</evidence>
<evidence type="ECO:0000259" key="8">
    <source>
        <dbReference type="PROSITE" id="PS51352"/>
    </source>
</evidence>
<evidence type="ECO:0000256" key="3">
    <source>
        <dbReference type="ARBA" id="ARBA00022729"/>
    </source>
</evidence>
<dbReference type="SUPFAM" id="SSF52833">
    <property type="entry name" value="Thioredoxin-like"/>
    <property type="match status" value="1"/>
</dbReference>
<reference evidence="9 10" key="1">
    <citation type="journal article" date="2012" name="Environ. Microbiol.">
        <title>The genome of the ammonia-oxidizing Candidatus Nitrososphaera gargensis: insights into metabolic versatility and environmental adaptations.</title>
        <authorList>
            <person name="Spang A."/>
            <person name="Poehlein A."/>
            <person name="Offre P."/>
            <person name="Zumbragel S."/>
            <person name="Haider S."/>
            <person name="Rychlik N."/>
            <person name="Nowka B."/>
            <person name="Schmeisser C."/>
            <person name="Lebedeva E.V."/>
            <person name="Rattei T."/>
            <person name="Bohm C."/>
            <person name="Schmid M."/>
            <person name="Galushko A."/>
            <person name="Hatzenpichler R."/>
            <person name="Weinmaier T."/>
            <person name="Daniel R."/>
            <person name="Schleper C."/>
            <person name="Spieck E."/>
            <person name="Streit W."/>
            <person name="Wagner M."/>
        </authorList>
    </citation>
    <scope>NUCLEOTIDE SEQUENCE [LARGE SCALE GENOMIC DNA]</scope>
    <source>
        <strain evidence="10">Ga9.2</strain>
    </source>
</reference>
<evidence type="ECO:0000256" key="7">
    <source>
        <dbReference type="SAM" id="Phobius"/>
    </source>
</evidence>
<gene>
    <name evidence="9" type="ordered locus">Ngar_c19780</name>
</gene>
<proteinExistence type="inferred from homology"/>
<dbReference type="GeneID" id="13795841"/>
<evidence type="ECO:0000256" key="4">
    <source>
        <dbReference type="ARBA" id="ARBA00023002"/>
    </source>
</evidence>
<dbReference type="PATRIC" id="fig|1237085.11.peg.1958"/>
<dbReference type="OrthoDB" id="15256at2157"/>
<evidence type="ECO:0000256" key="6">
    <source>
        <dbReference type="ARBA" id="ARBA00023284"/>
    </source>
</evidence>
<dbReference type="AlphaFoldDB" id="K0IGH9"/>
<evidence type="ECO:0000313" key="10">
    <source>
        <dbReference type="Proteomes" id="UP000008037"/>
    </source>
</evidence>
<keyword evidence="5" id="KW-1015">Disulfide bond</keyword>
<dbReference type="KEGG" id="nga:Ngar_c19780"/>
<dbReference type="Proteomes" id="UP000008037">
    <property type="component" value="Chromosome"/>
</dbReference>
<feature type="domain" description="Thioredoxin" evidence="8">
    <location>
        <begin position="52"/>
        <end position="247"/>
    </location>
</feature>
<evidence type="ECO:0000256" key="5">
    <source>
        <dbReference type="ARBA" id="ARBA00023157"/>
    </source>
</evidence>
<dbReference type="PROSITE" id="PS51352">
    <property type="entry name" value="THIOREDOXIN_2"/>
    <property type="match status" value="1"/>
</dbReference>
<dbReference type="PANTHER" id="PTHR13887:SF14">
    <property type="entry name" value="DISULFIDE BOND FORMATION PROTEIN D"/>
    <property type="match status" value="1"/>
</dbReference>
<dbReference type="InterPro" id="IPR013766">
    <property type="entry name" value="Thioredoxin_domain"/>
</dbReference>
<comment type="similarity">
    <text evidence="1">Belongs to the thioredoxin family. DsbA subfamily.</text>
</comment>
<keyword evidence="3" id="KW-0732">Signal</keyword>
<dbReference type="STRING" id="1237085.Ngar_c19780"/>
<keyword evidence="7" id="KW-0812">Transmembrane</keyword>
<evidence type="ECO:0000256" key="2">
    <source>
        <dbReference type="ARBA" id="ARBA00007787"/>
    </source>
</evidence>
<dbReference type="PANTHER" id="PTHR13887">
    <property type="entry name" value="GLUTATHIONE S-TRANSFERASE KAPPA"/>
    <property type="match status" value="1"/>
</dbReference>
<keyword evidence="7" id="KW-1133">Transmembrane helix</keyword>
<keyword evidence="7" id="KW-0472">Membrane</keyword>
<organism evidence="9 10">
    <name type="scientific">Nitrososphaera gargensis (strain Ga9.2)</name>
    <dbReference type="NCBI Taxonomy" id="1237085"/>
    <lineage>
        <taxon>Archaea</taxon>
        <taxon>Nitrososphaerota</taxon>
        <taxon>Nitrososphaeria</taxon>
        <taxon>Nitrososphaerales</taxon>
        <taxon>Nitrososphaeraceae</taxon>
        <taxon>Nitrososphaera</taxon>
    </lineage>
</organism>